<feature type="signal peptide" evidence="1">
    <location>
        <begin position="1"/>
        <end position="22"/>
    </location>
</feature>
<evidence type="ECO:0000313" key="3">
    <source>
        <dbReference type="Proteomes" id="UP000316688"/>
    </source>
</evidence>
<gene>
    <name evidence="2" type="ORF">FPL11_04170</name>
</gene>
<proteinExistence type="predicted"/>
<dbReference type="PANTHER" id="PTHR36302:SF1">
    <property type="entry name" value="COPPER CHAPERONE PCU(A)C"/>
    <property type="match status" value="1"/>
</dbReference>
<accession>A0A557RJF9</accession>
<evidence type="ECO:0000313" key="2">
    <source>
        <dbReference type="EMBL" id="TVO65287.1"/>
    </source>
</evidence>
<keyword evidence="3" id="KW-1185">Reference proteome</keyword>
<protein>
    <submittedName>
        <fullName evidence="2">Copper chaperone PCu(A)C</fullName>
    </submittedName>
</protein>
<dbReference type="Proteomes" id="UP000316688">
    <property type="component" value="Unassembled WGS sequence"/>
</dbReference>
<dbReference type="InterPro" id="IPR036182">
    <property type="entry name" value="PCuAC_sf"/>
</dbReference>
<sequence length="164" mass="17135">MPRKFLISLALVSGLVGLSAQAAEDDHEDDHLSTVGDVRLLHGWTRATTADNALVFVEIENTGSTPVTLSGGATQLAESAALVGFTLTDGKPSYPELPGLPVAPGTQMVLAPQGVALRLDGLSRDLTEGDRFDLTLDFAETEAELTVEVEAADATQHGHAGHAH</sequence>
<reference evidence="2 3" key="1">
    <citation type="submission" date="2019-07" db="EMBL/GenBank/DDBJ databases">
        <title>Reclasification of Spiribacter aquaticus.</title>
        <authorList>
            <person name="Leon M.J."/>
            <person name="Sanchez-Porro C."/>
            <person name="Ventosa A."/>
        </authorList>
    </citation>
    <scope>NUCLEOTIDE SEQUENCE [LARGE SCALE GENOMIC DNA]</scope>
    <source>
        <strain evidence="2 3">SP30</strain>
    </source>
</reference>
<dbReference type="PANTHER" id="PTHR36302">
    <property type="entry name" value="BLR7088 PROTEIN"/>
    <property type="match status" value="1"/>
</dbReference>
<dbReference type="Pfam" id="PF04314">
    <property type="entry name" value="PCuAC"/>
    <property type="match status" value="1"/>
</dbReference>
<feature type="chain" id="PRO_5022099568" evidence="1">
    <location>
        <begin position="23"/>
        <end position="164"/>
    </location>
</feature>
<dbReference type="AlphaFoldDB" id="A0A557RJF9"/>
<name>A0A557RJF9_9GAMM</name>
<dbReference type="RefSeq" id="WP_144347541.1">
    <property type="nucleotide sequence ID" value="NZ_VMKP01000002.1"/>
</dbReference>
<dbReference type="InterPro" id="IPR058248">
    <property type="entry name" value="Lxx211020-like"/>
</dbReference>
<evidence type="ECO:0000256" key="1">
    <source>
        <dbReference type="SAM" id="SignalP"/>
    </source>
</evidence>
<keyword evidence="1" id="KW-0732">Signal</keyword>
<dbReference type="SUPFAM" id="SSF110087">
    <property type="entry name" value="DR1885-like metal-binding protein"/>
    <property type="match status" value="1"/>
</dbReference>
<dbReference type="InterPro" id="IPR007410">
    <property type="entry name" value="LpqE-like"/>
</dbReference>
<organism evidence="2 3">
    <name type="scientific">Spiribacter aquaticus</name>
    <dbReference type="NCBI Taxonomy" id="1935996"/>
    <lineage>
        <taxon>Bacteria</taxon>
        <taxon>Pseudomonadati</taxon>
        <taxon>Pseudomonadota</taxon>
        <taxon>Gammaproteobacteria</taxon>
        <taxon>Chromatiales</taxon>
        <taxon>Ectothiorhodospiraceae</taxon>
        <taxon>Spiribacter</taxon>
    </lineage>
</organism>
<dbReference type="EMBL" id="VMKP01000002">
    <property type="protein sequence ID" value="TVO65287.1"/>
    <property type="molecule type" value="Genomic_DNA"/>
</dbReference>
<dbReference type="Gene3D" id="2.60.40.1890">
    <property type="entry name" value="PCu(A)C copper chaperone"/>
    <property type="match status" value="1"/>
</dbReference>
<comment type="caution">
    <text evidence="2">The sequence shown here is derived from an EMBL/GenBank/DDBJ whole genome shotgun (WGS) entry which is preliminary data.</text>
</comment>